<feature type="transmembrane region" description="Helical" evidence="1">
    <location>
        <begin position="152"/>
        <end position="174"/>
    </location>
</feature>
<protein>
    <submittedName>
        <fullName evidence="3">Diguanylate cyclase (GGDEF)-like protein</fullName>
    </submittedName>
</protein>
<dbReference type="SUPFAM" id="SSF55073">
    <property type="entry name" value="Nucleotide cyclase"/>
    <property type="match status" value="1"/>
</dbReference>
<dbReference type="SMART" id="SM00267">
    <property type="entry name" value="GGDEF"/>
    <property type="match status" value="1"/>
</dbReference>
<evidence type="ECO:0000259" key="2">
    <source>
        <dbReference type="PROSITE" id="PS50887"/>
    </source>
</evidence>
<sequence length="321" mass="33805">MDPPRSAVGAGRRRVTLGQVRPLRIYLAATTFLYAAGVLFTFFPVRQGITLSNPTGGIIAVVLGVAALLHLAVRPHRPLPAVLAAIVATPIVMAFHKLTIAEFSCLMAAMFLAMHLRAFYRSTHAWVLISVLSLACLIGLTVAPAPKAATTYLIIPIAIVGAAEAFGVVARSLMAAACTDPLTGVLNRAGWEISCADLLARSRSASVVVTVIALDLDGFKQINDTHGHAAGDAHLVDRARQWSSLIPRHAVLARLGGDEFAACIAGRDRSAAQAFVDSARELTPDASIGSASAPGDTADLAELWERADAALYAEKGTDRRT</sequence>
<evidence type="ECO:0000256" key="1">
    <source>
        <dbReference type="SAM" id="Phobius"/>
    </source>
</evidence>
<evidence type="ECO:0000313" key="4">
    <source>
        <dbReference type="Proteomes" id="UP000550501"/>
    </source>
</evidence>
<dbReference type="GO" id="GO:0005886">
    <property type="term" value="C:plasma membrane"/>
    <property type="evidence" value="ECO:0007669"/>
    <property type="project" value="TreeGrafter"/>
</dbReference>
<gene>
    <name evidence="3" type="ORF">FHR72_001147</name>
</gene>
<evidence type="ECO:0000313" key="3">
    <source>
        <dbReference type="EMBL" id="MBB2989684.1"/>
    </source>
</evidence>
<dbReference type="PANTHER" id="PTHR45138">
    <property type="entry name" value="REGULATORY COMPONENTS OF SENSORY TRANSDUCTION SYSTEM"/>
    <property type="match status" value="1"/>
</dbReference>
<dbReference type="RefSeq" id="WP_183466957.1">
    <property type="nucleotide sequence ID" value="NZ_JACHVU010000002.1"/>
</dbReference>
<dbReference type="InterPro" id="IPR000160">
    <property type="entry name" value="GGDEF_dom"/>
</dbReference>
<dbReference type="PROSITE" id="PS50887">
    <property type="entry name" value="GGDEF"/>
    <property type="match status" value="1"/>
</dbReference>
<dbReference type="AlphaFoldDB" id="A0A839Q454"/>
<feature type="transmembrane region" description="Helical" evidence="1">
    <location>
        <begin position="103"/>
        <end position="120"/>
    </location>
</feature>
<dbReference type="InterPro" id="IPR029787">
    <property type="entry name" value="Nucleotide_cyclase"/>
</dbReference>
<dbReference type="GO" id="GO:1902201">
    <property type="term" value="P:negative regulation of bacterial-type flagellum-dependent cell motility"/>
    <property type="evidence" value="ECO:0007669"/>
    <property type="project" value="TreeGrafter"/>
</dbReference>
<dbReference type="InterPro" id="IPR043128">
    <property type="entry name" value="Rev_trsase/Diguanyl_cyclase"/>
</dbReference>
<dbReference type="NCBIfam" id="TIGR00254">
    <property type="entry name" value="GGDEF"/>
    <property type="match status" value="1"/>
</dbReference>
<dbReference type="Pfam" id="PF00990">
    <property type="entry name" value="GGDEF"/>
    <property type="match status" value="1"/>
</dbReference>
<dbReference type="EMBL" id="JACHVU010000002">
    <property type="protein sequence ID" value="MBB2989684.1"/>
    <property type="molecule type" value="Genomic_DNA"/>
</dbReference>
<feature type="transmembrane region" description="Helical" evidence="1">
    <location>
        <begin position="23"/>
        <end position="43"/>
    </location>
</feature>
<comment type="caution">
    <text evidence="3">The sequence shown here is derived from an EMBL/GenBank/DDBJ whole genome shotgun (WGS) entry which is preliminary data.</text>
</comment>
<keyword evidence="1" id="KW-0472">Membrane</keyword>
<dbReference type="InterPro" id="IPR050469">
    <property type="entry name" value="Diguanylate_Cyclase"/>
</dbReference>
<dbReference type="GO" id="GO:0052621">
    <property type="term" value="F:diguanylate cyclase activity"/>
    <property type="evidence" value="ECO:0007669"/>
    <property type="project" value="TreeGrafter"/>
</dbReference>
<keyword evidence="1" id="KW-0812">Transmembrane</keyword>
<organism evidence="3 4">
    <name type="scientific">Mycolicibacterium iranicum</name>
    <name type="common">Mycobacterium iranicum</name>
    <dbReference type="NCBI Taxonomy" id="912594"/>
    <lineage>
        <taxon>Bacteria</taxon>
        <taxon>Bacillati</taxon>
        <taxon>Actinomycetota</taxon>
        <taxon>Actinomycetes</taxon>
        <taxon>Mycobacteriales</taxon>
        <taxon>Mycobacteriaceae</taxon>
        <taxon>Mycolicibacterium</taxon>
    </lineage>
</organism>
<proteinExistence type="predicted"/>
<reference evidence="3 4" key="1">
    <citation type="submission" date="2020-08" db="EMBL/GenBank/DDBJ databases">
        <title>The Agave Microbiome: Exploring the role of microbial communities in plant adaptations to desert environments.</title>
        <authorList>
            <person name="Partida-Martinez L.P."/>
        </authorList>
    </citation>
    <scope>NUCLEOTIDE SEQUENCE [LARGE SCALE GENOMIC DNA]</scope>
    <source>
        <strain evidence="3 4">AT2.18</strain>
    </source>
</reference>
<keyword evidence="4" id="KW-1185">Reference proteome</keyword>
<dbReference type="Gene3D" id="3.30.70.270">
    <property type="match status" value="1"/>
</dbReference>
<name>A0A839Q454_MYCIR</name>
<feature type="transmembrane region" description="Helical" evidence="1">
    <location>
        <begin position="126"/>
        <end position="145"/>
    </location>
</feature>
<feature type="domain" description="GGDEF" evidence="2">
    <location>
        <begin position="207"/>
        <end position="321"/>
    </location>
</feature>
<keyword evidence="1" id="KW-1133">Transmembrane helix</keyword>
<dbReference type="CDD" id="cd01949">
    <property type="entry name" value="GGDEF"/>
    <property type="match status" value="1"/>
</dbReference>
<feature type="transmembrane region" description="Helical" evidence="1">
    <location>
        <begin position="79"/>
        <end position="96"/>
    </location>
</feature>
<dbReference type="GO" id="GO:0043709">
    <property type="term" value="P:cell adhesion involved in single-species biofilm formation"/>
    <property type="evidence" value="ECO:0007669"/>
    <property type="project" value="TreeGrafter"/>
</dbReference>
<dbReference type="Proteomes" id="UP000550501">
    <property type="component" value="Unassembled WGS sequence"/>
</dbReference>
<feature type="transmembrane region" description="Helical" evidence="1">
    <location>
        <begin position="55"/>
        <end position="73"/>
    </location>
</feature>
<accession>A0A839Q454</accession>
<dbReference type="PANTHER" id="PTHR45138:SF9">
    <property type="entry name" value="DIGUANYLATE CYCLASE DGCM-RELATED"/>
    <property type="match status" value="1"/>
</dbReference>